<dbReference type="PANTHER" id="PTHR46898:SF3">
    <property type="entry name" value="FUNGAL LIPASE-LIKE DOMAIN-CONTAINING PROTEIN"/>
    <property type="match status" value="1"/>
</dbReference>
<gene>
    <name evidence="3" type="ORF">EUGRSUZ_I01841</name>
</gene>
<accession>A0A059AQP6</accession>
<keyword evidence="1" id="KW-0378">Hydrolase</keyword>
<evidence type="ECO:0000313" key="3">
    <source>
        <dbReference type="EMBL" id="KCW56089.1"/>
    </source>
</evidence>
<dbReference type="InterPro" id="IPR029058">
    <property type="entry name" value="AB_hydrolase_fold"/>
</dbReference>
<dbReference type="Pfam" id="PF01764">
    <property type="entry name" value="Lipase_3"/>
    <property type="match status" value="1"/>
</dbReference>
<dbReference type="GO" id="GO:0006629">
    <property type="term" value="P:lipid metabolic process"/>
    <property type="evidence" value="ECO:0007669"/>
    <property type="project" value="InterPro"/>
</dbReference>
<dbReference type="SUPFAM" id="SSF53474">
    <property type="entry name" value="alpha/beta-Hydrolases"/>
    <property type="match status" value="1"/>
</dbReference>
<dbReference type="InterPro" id="IPR002921">
    <property type="entry name" value="Fungal_lipase-type"/>
</dbReference>
<dbReference type="EMBL" id="KK198761">
    <property type="protein sequence ID" value="KCW56089.1"/>
    <property type="molecule type" value="Genomic_DNA"/>
</dbReference>
<dbReference type="Gene3D" id="3.40.50.1820">
    <property type="entry name" value="alpha/beta hydrolase"/>
    <property type="match status" value="1"/>
</dbReference>
<dbReference type="STRING" id="71139.A0A059AQP6"/>
<organism evidence="3">
    <name type="scientific">Eucalyptus grandis</name>
    <name type="common">Flooded gum</name>
    <dbReference type="NCBI Taxonomy" id="71139"/>
    <lineage>
        <taxon>Eukaryota</taxon>
        <taxon>Viridiplantae</taxon>
        <taxon>Streptophyta</taxon>
        <taxon>Embryophyta</taxon>
        <taxon>Tracheophyta</taxon>
        <taxon>Spermatophyta</taxon>
        <taxon>Magnoliopsida</taxon>
        <taxon>eudicotyledons</taxon>
        <taxon>Gunneridae</taxon>
        <taxon>Pentapetalae</taxon>
        <taxon>rosids</taxon>
        <taxon>malvids</taxon>
        <taxon>Myrtales</taxon>
        <taxon>Myrtaceae</taxon>
        <taxon>Myrtoideae</taxon>
        <taxon>Eucalypteae</taxon>
        <taxon>Eucalyptus</taxon>
    </lineage>
</organism>
<reference evidence="3" key="1">
    <citation type="submission" date="2013-07" db="EMBL/GenBank/DDBJ databases">
        <title>The genome of Eucalyptus grandis.</title>
        <authorList>
            <person name="Schmutz J."/>
            <person name="Hayes R."/>
            <person name="Myburg A."/>
            <person name="Tuskan G."/>
            <person name="Grattapaglia D."/>
            <person name="Rokhsar D.S."/>
        </authorList>
    </citation>
    <scope>NUCLEOTIDE SEQUENCE</scope>
    <source>
        <tissue evidence="3">Leaf extractions</tissue>
    </source>
</reference>
<protein>
    <recommendedName>
        <fullName evidence="2">Fungal lipase-type domain-containing protein</fullName>
    </recommendedName>
</protein>
<dbReference type="Gramene" id="KCW56089">
    <property type="protein sequence ID" value="KCW56089"/>
    <property type="gene ID" value="EUGRSUZ_I01841"/>
</dbReference>
<name>A0A059AQP6_EUCGR</name>
<dbReference type="GO" id="GO:0052689">
    <property type="term" value="F:carboxylic ester hydrolase activity"/>
    <property type="evidence" value="ECO:0007669"/>
    <property type="project" value="InterPro"/>
</dbReference>
<sequence>MLIQLLMQVATSSKSVAHVINGDCLGGSIASLFTLWLLRTLGTETTKRPLCITFTSPLIGDSGFQQAVSQNPTWSACFLHVVHKDDCFPKIFHPSTMEQSLYKPFGTCLVCFELGSACFKAPKSIIELLVPRSPESVQIFNYQSIIKCR</sequence>
<dbReference type="AlphaFoldDB" id="A0A059AQP6"/>
<feature type="domain" description="Fungal lipase-type" evidence="2">
    <location>
        <begin position="7"/>
        <end position="92"/>
    </location>
</feature>
<evidence type="ECO:0000259" key="2">
    <source>
        <dbReference type="Pfam" id="PF01764"/>
    </source>
</evidence>
<dbReference type="GO" id="GO:0006952">
    <property type="term" value="P:defense response"/>
    <property type="evidence" value="ECO:0007669"/>
    <property type="project" value="InterPro"/>
</dbReference>
<dbReference type="PANTHER" id="PTHR46898">
    <property type="entry name" value="SENESCENCE-ASSOCIATED CARBOXYLESTERASE 101"/>
    <property type="match status" value="1"/>
</dbReference>
<proteinExistence type="predicted"/>
<dbReference type="InParanoid" id="A0A059AQP6"/>
<dbReference type="InterPro" id="IPR044603">
    <property type="entry name" value="SAG101-like"/>
</dbReference>
<evidence type="ECO:0000256" key="1">
    <source>
        <dbReference type="ARBA" id="ARBA00022801"/>
    </source>
</evidence>